<keyword evidence="3" id="KW-0687">Ribonucleoprotein</keyword>
<feature type="domain" description="Large ribosomal subunit protein uL15/eL18" evidence="4">
    <location>
        <begin position="3"/>
        <end position="79"/>
    </location>
</feature>
<keyword evidence="6" id="KW-1185">Reference proteome</keyword>
<accession>A0A8C8XFJ4</accession>
<comment type="subunit">
    <text evidence="1">Component of the large ribosomal subunit.</text>
</comment>
<dbReference type="GO" id="GO:0022625">
    <property type="term" value="C:cytosolic large ribosomal subunit"/>
    <property type="evidence" value="ECO:0007669"/>
    <property type="project" value="TreeGrafter"/>
</dbReference>
<evidence type="ECO:0000256" key="2">
    <source>
        <dbReference type="ARBA" id="ARBA00022980"/>
    </source>
</evidence>
<organism evidence="5 6">
    <name type="scientific">Panthera leo</name>
    <name type="common">Lion</name>
    <dbReference type="NCBI Taxonomy" id="9689"/>
    <lineage>
        <taxon>Eukaryota</taxon>
        <taxon>Metazoa</taxon>
        <taxon>Chordata</taxon>
        <taxon>Craniata</taxon>
        <taxon>Vertebrata</taxon>
        <taxon>Euteleostomi</taxon>
        <taxon>Mammalia</taxon>
        <taxon>Eutheria</taxon>
        <taxon>Laurasiatheria</taxon>
        <taxon>Carnivora</taxon>
        <taxon>Feliformia</taxon>
        <taxon>Felidae</taxon>
        <taxon>Pantherinae</taxon>
        <taxon>Panthera</taxon>
    </lineage>
</organism>
<reference evidence="5" key="2">
    <citation type="submission" date="2025-08" db="UniProtKB">
        <authorList>
            <consortium name="Ensembl"/>
        </authorList>
    </citation>
    <scope>IDENTIFICATION</scope>
</reference>
<dbReference type="GO" id="GO:0006412">
    <property type="term" value="P:translation"/>
    <property type="evidence" value="ECO:0007669"/>
    <property type="project" value="InterPro"/>
</dbReference>
<proteinExistence type="predicted"/>
<dbReference type="Gene3D" id="3.100.10.10">
    <property type="match status" value="1"/>
</dbReference>
<dbReference type="Proteomes" id="UP000694399">
    <property type="component" value="Chromosome C1"/>
</dbReference>
<dbReference type="PANTHER" id="PTHR10934:SF2">
    <property type="entry name" value="LARGE RIBOSOMAL SUBUNIT PROTEIN EL18"/>
    <property type="match status" value="1"/>
</dbReference>
<reference evidence="5" key="1">
    <citation type="journal article" date="2019" name="bioRxiv">
        <title>Long live the king: chromosome-level assembly of the lion (Panthera leo) using linked-read, Hi-C, and long read data.</title>
        <authorList>
            <person name="Armstrong E.E."/>
            <person name="Taylor R.W."/>
            <person name="Miller D.E."/>
            <person name="Kaelin C."/>
            <person name="Barsh G."/>
            <person name="Hadly E.A."/>
            <person name="Petrov D."/>
        </authorList>
    </citation>
    <scope>NUCLEOTIDE SEQUENCE [LARGE SCALE GENOMIC DNA]</scope>
</reference>
<dbReference type="OMA" id="EVDICHN"/>
<sequence length="131" mass="14828">MEVDICHNKDCKVWCKEPKDQGIYLRPLVTLYGQVVLKKLFKNCTNRPPLSLSWMICKMKLPGKEDKTAVAVGTRTDDVNPAQPHQILHVIQGPEVGVAQRLQSEPWLLKINLTSCLVIEKILDAKKTPQL</sequence>
<evidence type="ECO:0000256" key="3">
    <source>
        <dbReference type="ARBA" id="ARBA00023274"/>
    </source>
</evidence>
<reference evidence="5" key="3">
    <citation type="submission" date="2025-09" db="UniProtKB">
        <authorList>
            <consortium name="Ensembl"/>
        </authorList>
    </citation>
    <scope>IDENTIFICATION</scope>
</reference>
<dbReference type="AlphaFoldDB" id="A0A8C8XFJ4"/>
<dbReference type="GO" id="GO:0003723">
    <property type="term" value="F:RNA binding"/>
    <property type="evidence" value="ECO:0007669"/>
    <property type="project" value="TreeGrafter"/>
</dbReference>
<name>A0A8C8XFJ4_PANLE</name>
<evidence type="ECO:0000313" key="5">
    <source>
        <dbReference type="Ensembl" id="ENSPLOP00000018680.1"/>
    </source>
</evidence>
<dbReference type="PANTHER" id="PTHR10934">
    <property type="entry name" value="60S RIBOSOMAL PROTEIN L18"/>
    <property type="match status" value="1"/>
</dbReference>
<evidence type="ECO:0000256" key="1">
    <source>
        <dbReference type="ARBA" id="ARBA00011133"/>
    </source>
</evidence>
<keyword evidence="2" id="KW-0689">Ribosomal protein</keyword>
<evidence type="ECO:0000259" key="4">
    <source>
        <dbReference type="Pfam" id="PF17135"/>
    </source>
</evidence>
<dbReference type="Ensembl" id="ENSPLOT00000020673.1">
    <property type="protein sequence ID" value="ENSPLOP00000018680.1"/>
    <property type="gene ID" value="ENSPLOG00000013669.1"/>
</dbReference>
<protein>
    <recommendedName>
        <fullName evidence="4">Large ribosomal subunit protein uL15/eL18 domain-containing protein</fullName>
    </recommendedName>
</protein>
<dbReference type="GO" id="GO:0003735">
    <property type="term" value="F:structural constituent of ribosome"/>
    <property type="evidence" value="ECO:0007669"/>
    <property type="project" value="InterPro"/>
</dbReference>
<evidence type="ECO:0000313" key="6">
    <source>
        <dbReference type="Proteomes" id="UP000694399"/>
    </source>
</evidence>
<dbReference type="GeneTree" id="ENSGT01050000247250"/>
<dbReference type="Pfam" id="PF17135">
    <property type="entry name" value="Ribosomal_L18"/>
    <property type="match status" value="1"/>
</dbReference>
<dbReference type="InterPro" id="IPR000039">
    <property type="entry name" value="Ribosomal_eL18"/>
</dbReference>
<dbReference type="InterPro" id="IPR021131">
    <property type="entry name" value="Ribosomal_uL15/eL18"/>
</dbReference>